<dbReference type="PANTHER" id="PTHR13600">
    <property type="entry name" value="LEUCINE CARBOXYL METHYLTRANSFERASE"/>
    <property type="match status" value="1"/>
</dbReference>
<feature type="region of interest" description="Disordered" evidence="8">
    <location>
        <begin position="1"/>
        <end position="24"/>
    </location>
</feature>
<evidence type="ECO:0000256" key="2">
    <source>
        <dbReference type="ARBA" id="ARBA00010703"/>
    </source>
</evidence>
<keyword evidence="6" id="KW-0949">S-adenosyl-L-methionine</keyword>
<evidence type="ECO:0000256" key="5">
    <source>
        <dbReference type="ARBA" id="ARBA00022679"/>
    </source>
</evidence>
<evidence type="ECO:0000256" key="8">
    <source>
        <dbReference type="SAM" id="MobiDB-lite"/>
    </source>
</evidence>
<comment type="catalytic activity">
    <reaction evidence="1">
        <text>[phosphatase 2A protein]-C-terminal L-leucine + S-adenosyl-L-methionine = [phosphatase 2A protein]-C-terminal L-leucine methyl ester + S-adenosyl-L-homocysteine</text>
        <dbReference type="Rhea" id="RHEA:48544"/>
        <dbReference type="Rhea" id="RHEA-COMP:12134"/>
        <dbReference type="Rhea" id="RHEA-COMP:12135"/>
        <dbReference type="ChEBI" id="CHEBI:57856"/>
        <dbReference type="ChEBI" id="CHEBI:59789"/>
        <dbReference type="ChEBI" id="CHEBI:90516"/>
        <dbReference type="ChEBI" id="CHEBI:90517"/>
        <dbReference type="EC" id="2.1.1.233"/>
    </reaction>
</comment>
<dbReference type="EC" id="2.1.1.233" evidence="3"/>
<dbReference type="EMBL" id="CDMZ01001419">
    <property type="protein sequence ID" value="CEM32292.1"/>
    <property type="molecule type" value="Genomic_DNA"/>
</dbReference>
<evidence type="ECO:0000313" key="9">
    <source>
        <dbReference type="EMBL" id="CEM32292.1"/>
    </source>
</evidence>
<dbReference type="SUPFAM" id="SSF53335">
    <property type="entry name" value="S-adenosyl-L-methionine-dependent methyltransferases"/>
    <property type="match status" value="1"/>
</dbReference>
<name>A0A0G4GPT2_9ALVE</name>
<dbReference type="GO" id="GO:0032259">
    <property type="term" value="P:methylation"/>
    <property type="evidence" value="ECO:0007669"/>
    <property type="project" value="UniProtKB-KW"/>
</dbReference>
<gene>
    <name evidence="9" type="ORF">Cvel_22819</name>
</gene>
<evidence type="ECO:0000256" key="7">
    <source>
        <dbReference type="ARBA" id="ARBA00032526"/>
    </source>
</evidence>
<comment type="similarity">
    <text evidence="2">Belongs to the methyltransferase superfamily. LCMT family.</text>
</comment>
<reference evidence="9" key="1">
    <citation type="submission" date="2014-11" db="EMBL/GenBank/DDBJ databases">
        <authorList>
            <person name="Otto D Thomas"/>
            <person name="Naeem Raeece"/>
        </authorList>
    </citation>
    <scope>NUCLEOTIDE SEQUENCE</scope>
</reference>
<protein>
    <recommendedName>
        <fullName evidence="3">[phosphatase 2A protein]-leucine-carboxy methyltransferase</fullName>
        <ecNumber evidence="3">2.1.1.233</ecNumber>
    </recommendedName>
    <alternativeName>
        <fullName evidence="7">[Phosphatase 2A protein]-leucine-carboxy methyltransferase 1</fullName>
    </alternativeName>
</protein>
<dbReference type="PhylomeDB" id="A0A0G4GPT2"/>
<feature type="region of interest" description="Disordered" evidence="8">
    <location>
        <begin position="332"/>
        <end position="379"/>
    </location>
</feature>
<dbReference type="Pfam" id="PF04072">
    <property type="entry name" value="LCM"/>
    <property type="match status" value="1"/>
</dbReference>
<evidence type="ECO:0000256" key="3">
    <source>
        <dbReference type="ARBA" id="ARBA00012834"/>
    </source>
</evidence>
<accession>A0A0G4GPT2</accession>
<keyword evidence="4" id="KW-0489">Methyltransferase</keyword>
<dbReference type="InterPro" id="IPR029063">
    <property type="entry name" value="SAM-dependent_MTases_sf"/>
</dbReference>
<evidence type="ECO:0000256" key="1">
    <source>
        <dbReference type="ARBA" id="ARBA00000724"/>
    </source>
</evidence>
<dbReference type="InterPro" id="IPR007213">
    <property type="entry name" value="Ppm1/Ppm2/Tcmp"/>
</dbReference>
<keyword evidence="5" id="KW-0808">Transferase</keyword>
<dbReference type="Gene3D" id="3.40.50.150">
    <property type="entry name" value="Vaccinia Virus protein VP39"/>
    <property type="match status" value="1"/>
</dbReference>
<sequence>MSSGIHDSFPLPQQPGGGPLSGDLAVQGTTDDAALSKLSAINAGYYEDPFLKHFCSRAARRSPLINRGYYARVAGMRKVIDLFLDAVPPGMTPQLVNLGAGLDTTFFYVNSRCGDRPFVFFEVDFPELVARKSMTILRKEACWSVLAPNKDDIPQVGGLIRTDKLRMVGADLRDLQKLEGEVRGADFSPTQPTLFFCECVLVYMKGEQSDQVLRWASSLVHAPSSICIYEQCNPDDAFGRVMVENLQSRGCALLGLKDYPSIASQRRRLRTAGWAFCRICDMNDVYDKMIDQSDVMRIQRLELFDEIEEWRLIQSHYFIAVAVTSPQASQAECTTVNGSGPSAEGEGYADPISSQGHETAAAGRESSRADETEPPEDTAEFLRPLLGVWTPQPNSVNPRLLRYEIPPGIPGVEPKLLQE</sequence>
<dbReference type="GO" id="GO:0018423">
    <property type="term" value="F:protein C-terminal leucine carboxyl O-methyltransferase activity"/>
    <property type="evidence" value="ECO:0007669"/>
    <property type="project" value="UniProtKB-EC"/>
</dbReference>
<dbReference type="AlphaFoldDB" id="A0A0G4GPT2"/>
<dbReference type="PANTHER" id="PTHR13600:SF21">
    <property type="entry name" value="LEUCINE CARBOXYL METHYLTRANSFERASE 1"/>
    <property type="match status" value="1"/>
</dbReference>
<dbReference type="VEuPathDB" id="CryptoDB:Cvel_22819"/>
<organism evidence="9">
    <name type="scientific">Chromera velia CCMP2878</name>
    <dbReference type="NCBI Taxonomy" id="1169474"/>
    <lineage>
        <taxon>Eukaryota</taxon>
        <taxon>Sar</taxon>
        <taxon>Alveolata</taxon>
        <taxon>Colpodellida</taxon>
        <taxon>Chromeraceae</taxon>
        <taxon>Chromera</taxon>
    </lineage>
</organism>
<evidence type="ECO:0000256" key="4">
    <source>
        <dbReference type="ARBA" id="ARBA00022603"/>
    </source>
</evidence>
<proteinExistence type="inferred from homology"/>
<dbReference type="InterPro" id="IPR016651">
    <property type="entry name" value="LCMT1"/>
</dbReference>
<evidence type="ECO:0000256" key="6">
    <source>
        <dbReference type="ARBA" id="ARBA00022691"/>
    </source>
</evidence>